<accession>A0A368F1P5</accession>
<comment type="caution">
    <text evidence="3">The sequence shown here is derived from an EMBL/GenBank/DDBJ whole genome shotgun (WGS) entry which is preliminary data.</text>
</comment>
<keyword evidence="4" id="KW-1185">Reference proteome</keyword>
<evidence type="ECO:0000256" key="2">
    <source>
        <dbReference type="SAM" id="Phobius"/>
    </source>
</evidence>
<evidence type="ECO:0000313" key="4">
    <source>
        <dbReference type="Proteomes" id="UP000252519"/>
    </source>
</evidence>
<dbReference type="STRING" id="29170.A0A368F1P5"/>
<protein>
    <recommendedName>
        <fullName evidence="5">Amino acid transporter transmembrane domain-containing protein</fullName>
    </recommendedName>
</protein>
<feature type="transmembrane region" description="Helical" evidence="2">
    <location>
        <begin position="63"/>
        <end position="87"/>
    </location>
</feature>
<keyword evidence="2" id="KW-0472">Membrane</keyword>
<dbReference type="EMBL" id="JOJR01015571">
    <property type="protein sequence ID" value="RCN24920.1"/>
    <property type="molecule type" value="Genomic_DNA"/>
</dbReference>
<sequence>MIVLAIIQISKEGPARIPPAVDFHGFGSLFGVTVYSFMCHHSIPSLITPMTSKSHVFAKLFCVYIMVMAFYFTLSMTGSFAFVDVMVRM</sequence>
<name>A0A368F1P5_ANCCA</name>
<keyword evidence="2" id="KW-0812">Transmembrane</keyword>
<dbReference type="Proteomes" id="UP000252519">
    <property type="component" value="Unassembled WGS sequence"/>
</dbReference>
<dbReference type="PANTHER" id="PTHR16189:SF0">
    <property type="entry name" value="TRANSMEMBRANE PROTEIN 104"/>
    <property type="match status" value="1"/>
</dbReference>
<evidence type="ECO:0000256" key="1">
    <source>
        <dbReference type="ARBA" id="ARBA00004141"/>
    </source>
</evidence>
<dbReference type="AlphaFoldDB" id="A0A368F1P5"/>
<proteinExistence type="predicted"/>
<reference evidence="3 4" key="1">
    <citation type="submission" date="2014-10" db="EMBL/GenBank/DDBJ databases">
        <title>Draft genome of the hookworm Ancylostoma caninum.</title>
        <authorList>
            <person name="Mitreva M."/>
        </authorList>
    </citation>
    <scope>NUCLEOTIDE SEQUENCE [LARGE SCALE GENOMIC DNA]</scope>
    <source>
        <strain evidence="3 4">Baltimore</strain>
    </source>
</reference>
<gene>
    <name evidence="3" type="ORF">ANCCAN_29372</name>
</gene>
<dbReference type="OrthoDB" id="294541at2759"/>
<evidence type="ECO:0008006" key="5">
    <source>
        <dbReference type="Google" id="ProtNLM"/>
    </source>
</evidence>
<evidence type="ECO:0000313" key="3">
    <source>
        <dbReference type="EMBL" id="RCN24920.1"/>
    </source>
</evidence>
<keyword evidence="2" id="KW-1133">Transmembrane helix</keyword>
<comment type="subcellular location">
    <subcellularLocation>
        <location evidence="1">Membrane</location>
        <topology evidence="1">Multi-pass membrane protein</topology>
    </subcellularLocation>
</comment>
<dbReference type="GO" id="GO:0016020">
    <property type="term" value="C:membrane"/>
    <property type="evidence" value="ECO:0007669"/>
    <property type="project" value="UniProtKB-SubCell"/>
</dbReference>
<organism evidence="3 4">
    <name type="scientific">Ancylostoma caninum</name>
    <name type="common">Dog hookworm</name>
    <dbReference type="NCBI Taxonomy" id="29170"/>
    <lineage>
        <taxon>Eukaryota</taxon>
        <taxon>Metazoa</taxon>
        <taxon>Ecdysozoa</taxon>
        <taxon>Nematoda</taxon>
        <taxon>Chromadorea</taxon>
        <taxon>Rhabditida</taxon>
        <taxon>Rhabditina</taxon>
        <taxon>Rhabditomorpha</taxon>
        <taxon>Strongyloidea</taxon>
        <taxon>Ancylostomatidae</taxon>
        <taxon>Ancylostomatinae</taxon>
        <taxon>Ancylostoma</taxon>
    </lineage>
</organism>
<dbReference type="PANTHER" id="PTHR16189">
    <property type="entry name" value="TRANSMEMBRANE PROTEIN 104-RELATED"/>
    <property type="match status" value="1"/>
</dbReference>